<reference evidence="14" key="1">
    <citation type="submission" date="2021-10" db="EMBL/GenBank/DDBJ databases">
        <authorList>
            <person name="Criscuolo A."/>
        </authorList>
    </citation>
    <scope>NUCLEOTIDE SEQUENCE</scope>
    <source>
        <strain evidence="14">CIP111885</strain>
    </source>
</reference>
<dbReference type="InterPro" id="IPR001915">
    <property type="entry name" value="Peptidase_M48"/>
</dbReference>
<evidence type="ECO:0000256" key="6">
    <source>
        <dbReference type="ARBA" id="ARBA00022801"/>
    </source>
</evidence>
<keyword evidence="8 12" id="KW-1133">Transmembrane helix</keyword>
<evidence type="ECO:0000256" key="5">
    <source>
        <dbReference type="ARBA" id="ARBA00022723"/>
    </source>
</evidence>
<evidence type="ECO:0000313" key="14">
    <source>
        <dbReference type="EMBL" id="CAG9607853.1"/>
    </source>
</evidence>
<dbReference type="Proteomes" id="UP000789845">
    <property type="component" value="Unassembled WGS sequence"/>
</dbReference>
<evidence type="ECO:0000256" key="3">
    <source>
        <dbReference type="ARBA" id="ARBA00022670"/>
    </source>
</evidence>
<keyword evidence="10 12" id="KW-0472">Membrane</keyword>
<keyword evidence="4 12" id="KW-0812">Transmembrane</keyword>
<keyword evidence="6 11" id="KW-0378">Hydrolase</keyword>
<dbReference type="GO" id="GO:0046872">
    <property type="term" value="F:metal ion binding"/>
    <property type="evidence" value="ECO:0007669"/>
    <property type="project" value="UniProtKB-KW"/>
</dbReference>
<feature type="domain" description="Peptidase M48" evidence="13">
    <location>
        <begin position="175"/>
        <end position="380"/>
    </location>
</feature>
<proteinExistence type="inferred from homology"/>
<evidence type="ECO:0000256" key="10">
    <source>
        <dbReference type="ARBA" id="ARBA00023136"/>
    </source>
</evidence>
<gene>
    <name evidence="14" type="primary">htpX_1</name>
    <name evidence="14" type="ORF">NEOCIP111885_01545</name>
</gene>
<accession>A0A9C7G933</accession>
<dbReference type="RefSeq" id="WP_230496111.1">
    <property type="nucleotide sequence ID" value="NZ_CAKJTG010000007.1"/>
</dbReference>
<evidence type="ECO:0000259" key="13">
    <source>
        <dbReference type="Pfam" id="PF01435"/>
    </source>
</evidence>
<dbReference type="PANTHER" id="PTHR43221:SF1">
    <property type="entry name" value="PROTEASE HTPX"/>
    <property type="match status" value="1"/>
</dbReference>
<feature type="transmembrane region" description="Helical" evidence="12">
    <location>
        <begin position="254"/>
        <end position="282"/>
    </location>
</feature>
<feature type="transmembrane region" description="Helical" evidence="12">
    <location>
        <begin position="113"/>
        <end position="130"/>
    </location>
</feature>
<dbReference type="InterPro" id="IPR050083">
    <property type="entry name" value="HtpX_protease"/>
</dbReference>
<feature type="transmembrane region" description="Helical" evidence="12">
    <location>
        <begin position="83"/>
        <end position="107"/>
    </location>
</feature>
<dbReference type="CDD" id="cd07328">
    <property type="entry name" value="M48_Ste24p_like"/>
    <property type="match status" value="1"/>
</dbReference>
<keyword evidence="9 11" id="KW-0482">Metalloprotease</keyword>
<evidence type="ECO:0000256" key="12">
    <source>
        <dbReference type="SAM" id="Phobius"/>
    </source>
</evidence>
<evidence type="ECO:0000256" key="8">
    <source>
        <dbReference type="ARBA" id="ARBA00022989"/>
    </source>
</evidence>
<keyword evidence="7 11" id="KW-0862">Zinc</keyword>
<sequence length="422" mass="48176">MSVSVQIKGSEICPSCGADMGWDEEYIVWCEACEYNINPSHKQEYVKKLDLIYEKLGRRFGESMLQQVSERQSLRPGFSFSRLAAYVLAAAVHLVSLFFLVSSIYFIAQWQESIWFAVLGLFLLALSWVTRPRFGKLDKSEQIVPREELPELYHVVDKLCETAGVRPIDGIIIDQEFNASVRTVGVRGKRILTIGLPLFTILPKDERMALLGHEIGHFANNDVARSIFVGGAIGTLATWYDLLDVQHVDEIEGIFGIISGFFMKGLALIPYVLFMLIIHLLWHDGQRAEYFADLVGAELSGTKSSISLMEKIQFDQIFYHVVRKAAVTNSSSSLLDQFRKKVEELPSKEFRRLKRVSELELSKLNYTHPPNAYRIQFLNSQNFYSSRISLTVEQNKKIDRELAKHEERVQDTLVGEYLASLY</sequence>
<evidence type="ECO:0000256" key="2">
    <source>
        <dbReference type="ARBA" id="ARBA00022475"/>
    </source>
</evidence>
<dbReference type="EC" id="3.4.24.-" evidence="14"/>
<comment type="caution">
    <text evidence="14">The sequence shown here is derived from an EMBL/GenBank/DDBJ whole genome shotgun (WGS) entry which is preliminary data.</text>
</comment>
<keyword evidence="5" id="KW-0479">Metal-binding</keyword>
<dbReference type="GO" id="GO:0004222">
    <property type="term" value="F:metalloendopeptidase activity"/>
    <property type="evidence" value="ECO:0007669"/>
    <property type="project" value="InterPro"/>
</dbReference>
<evidence type="ECO:0000256" key="4">
    <source>
        <dbReference type="ARBA" id="ARBA00022692"/>
    </source>
</evidence>
<dbReference type="GO" id="GO:0006508">
    <property type="term" value="P:proteolysis"/>
    <property type="evidence" value="ECO:0007669"/>
    <property type="project" value="UniProtKB-KW"/>
</dbReference>
<name>A0A9C7G933_9BACI</name>
<keyword evidence="3 11" id="KW-0645">Protease</keyword>
<feature type="transmembrane region" description="Helical" evidence="12">
    <location>
        <begin position="223"/>
        <end position="242"/>
    </location>
</feature>
<keyword evidence="2" id="KW-1003">Cell membrane</keyword>
<evidence type="ECO:0000256" key="11">
    <source>
        <dbReference type="RuleBase" id="RU003983"/>
    </source>
</evidence>
<evidence type="ECO:0000256" key="1">
    <source>
        <dbReference type="ARBA" id="ARBA00004651"/>
    </source>
</evidence>
<comment type="similarity">
    <text evidence="11">Belongs to the peptidase M48 family.</text>
</comment>
<protein>
    <submittedName>
        <fullName evidence="14">Protease HtpX</fullName>
        <ecNumber evidence="14">3.4.24.-</ecNumber>
    </submittedName>
</protein>
<dbReference type="EMBL" id="CAKJTG010000007">
    <property type="protein sequence ID" value="CAG9607853.1"/>
    <property type="molecule type" value="Genomic_DNA"/>
</dbReference>
<evidence type="ECO:0000256" key="9">
    <source>
        <dbReference type="ARBA" id="ARBA00023049"/>
    </source>
</evidence>
<comment type="cofactor">
    <cofactor evidence="11">
        <name>Zn(2+)</name>
        <dbReference type="ChEBI" id="CHEBI:29105"/>
    </cofactor>
    <text evidence="11">Binds 1 zinc ion per subunit.</text>
</comment>
<comment type="subcellular location">
    <subcellularLocation>
        <location evidence="1">Cell membrane</location>
        <topology evidence="1">Multi-pass membrane protein</topology>
    </subcellularLocation>
</comment>
<evidence type="ECO:0000256" key="7">
    <source>
        <dbReference type="ARBA" id="ARBA00022833"/>
    </source>
</evidence>
<dbReference type="PANTHER" id="PTHR43221">
    <property type="entry name" value="PROTEASE HTPX"/>
    <property type="match status" value="1"/>
</dbReference>
<organism evidence="14 15">
    <name type="scientific">Pseudoneobacillus rhizosphaerae</name>
    <dbReference type="NCBI Taxonomy" id="2880968"/>
    <lineage>
        <taxon>Bacteria</taxon>
        <taxon>Bacillati</taxon>
        <taxon>Bacillota</taxon>
        <taxon>Bacilli</taxon>
        <taxon>Bacillales</taxon>
        <taxon>Bacillaceae</taxon>
        <taxon>Pseudoneobacillus</taxon>
    </lineage>
</organism>
<evidence type="ECO:0000313" key="15">
    <source>
        <dbReference type="Proteomes" id="UP000789845"/>
    </source>
</evidence>
<dbReference type="Gene3D" id="3.30.2010.10">
    <property type="entry name" value="Metalloproteases ('zincins'), catalytic domain"/>
    <property type="match status" value="1"/>
</dbReference>
<dbReference type="AlphaFoldDB" id="A0A9C7G933"/>
<dbReference type="GO" id="GO:0005886">
    <property type="term" value="C:plasma membrane"/>
    <property type="evidence" value="ECO:0007669"/>
    <property type="project" value="UniProtKB-SubCell"/>
</dbReference>
<dbReference type="Pfam" id="PF01435">
    <property type="entry name" value="Peptidase_M48"/>
    <property type="match status" value="1"/>
</dbReference>
<keyword evidence="15" id="KW-1185">Reference proteome</keyword>